<evidence type="ECO:0000256" key="7">
    <source>
        <dbReference type="ARBA" id="ARBA00023180"/>
    </source>
</evidence>
<keyword evidence="5" id="KW-0964">Secreted</keyword>
<evidence type="ECO:0000259" key="13">
    <source>
        <dbReference type="Pfam" id="PF14686"/>
    </source>
</evidence>
<comment type="similarity">
    <text evidence="3">Belongs to the polysaccharide lyase 4 family.</text>
</comment>
<dbReference type="Pfam" id="PF14686">
    <property type="entry name" value="fn3_3"/>
    <property type="match status" value="1"/>
</dbReference>
<dbReference type="SUPFAM" id="SSF49452">
    <property type="entry name" value="Starch-binding domain-like"/>
    <property type="match status" value="1"/>
</dbReference>
<evidence type="ECO:0000256" key="10">
    <source>
        <dbReference type="ARBA" id="ARBA00023326"/>
    </source>
</evidence>
<organism evidence="14 15">
    <name type="scientific">Hyaloscypha bicolor E</name>
    <dbReference type="NCBI Taxonomy" id="1095630"/>
    <lineage>
        <taxon>Eukaryota</taxon>
        <taxon>Fungi</taxon>
        <taxon>Dikarya</taxon>
        <taxon>Ascomycota</taxon>
        <taxon>Pezizomycotina</taxon>
        <taxon>Leotiomycetes</taxon>
        <taxon>Helotiales</taxon>
        <taxon>Hyaloscyphaceae</taxon>
        <taxon>Hyaloscypha</taxon>
        <taxon>Hyaloscypha bicolor</taxon>
    </lineage>
</organism>
<gene>
    <name evidence="14" type="ORF">K444DRAFT_540099</name>
</gene>
<evidence type="ECO:0000256" key="6">
    <source>
        <dbReference type="ARBA" id="ARBA00022729"/>
    </source>
</evidence>
<dbReference type="EMBL" id="KZ613866">
    <property type="protein sequence ID" value="PMD53876.1"/>
    <property type="molecule type" value="Genomic_DNA"/>
</dbReference>
<keyword evidence="10" id="KW-0624">Polysaccharide degradation</keyword>
<dbReference type="InterPro" id="IPR013784">
    <property type="entry name" value="Carb-bd-like_fold"/>
</dbReference>
<feature type="domain" description="Rhamnogalacturonan lyase" evidence="13">
    <location>
        <begin position="394"/>
        <end position="469"/>
    </location>
</feature>
<keyword evidence="7" id="KW-0325">Glycoprotein</keyword>
<dbReference type="InterPro" id="IPR008979">
    <property type="entry name" value="Galactose-bd-like_sf"/>
</dbReference>
<comment type="subcellular location">
    <subcellularLocation>
        <location evidence="2">Secreted</location>
    </subcellularLocation>
</comment>
<dbReference type="InterPro" id="IPR029411">
    <property type="entry name" value="RG-lyase_III"/>
</dbReference>
<keyword evidence="8 14" id="KW-0456">Lyase</keyword>
<dbReference type="InParanoid" id="A0A2J6SSW3"/>
<evidence type="ECO:0000256" key="5">
    <source>
        <dbReference type="ARBA" id="ARBA00022525"/>
    </source>
</evidence>
<evidence type="ECO:0000256" key="8">
    <source>
        <dbReference type="ARBA" id="ARBA00023239"/>
    </source>
</evidence>
<evidence type="ECO:0000256" key="1">
    <source>
        <dbReference type="ARBA" id="ARBA00001324"/>
    </source>
</evidence>
<accession>A0A2J6SSW3</accession>
<dbReference type="GeneID" id="36583758"/>
<evidence type="ECO:0000313" key="15">
    <source>
        <dbReference type="Proteomes" id="UP000235371"/>
    </source>
</evidence>
<dbReference type="InterPro" id="IPR014718">
    <property type="entry name" value="GH-type_carb-bd"/>
</dbReference>
<dbReference type="OrthoDB" id="2130367at2759"/>
<dbReference type="PANTHER" id="PTHR32018">
    <property type="entry name" value="RHAMNOGALACTURONATE LYASE FAMILY PROTEIN"/>
    <property type="match status" value="1"/>
</dbReference>
<evidence type="ECO:0000256" key="3">
    <source>
        <dbReference type="ARBA" id="ARBA00010418"/>
    </source>
</evidence>
<evidence type="ECO:0000259" key="12">
    <source>
        <dbReference type="Pfam" id="PF14683"/>
    </source>
</evidence>
<dbReference type="Pfam" id="PF14683">
    <property type="entry name" value="CBM-like"/>
    <property type="match status" value="1"/>
</dbReference>
<dbReference type="CDD" id="cd10316">
    <property type="entry name" value="RGL4_M"/>
    <property type="match status" value="1"/>
</dbReference>
<dbReference type="InterPro" id="IPR029413">
    <property type="entry name" value="RG-lyase_II"/>
</dbReference>
<dbReference type="InterPro" id="IPR011013">
    <property type="entry name" value="Gal_mutarotase_sf_dom"/>
</dbReference>
<keyword evidence="15" id="KW-1185">Reference proteome</keyword>
<dbReference type="InterPro" id="IPR051850">
    <property type="entry name" value="Polysacch_Lyase_4"/>
</dbReference>
<sequence length="707" mass="79050">MASSSLLLSISRIFVQIVLLFSVFSVSVSGFLNATQDSKQLILDNGRFFAAVNKSTGAIYALSLNGQDLLGSLNYVMPTPGGATGSGNSGIGPYLDCYCIPSGSYTPGSINPKYQLFSGIDSTETAYGGIVMSETYPPTGQTLEQYWFLRDGETGLHTFSRLAYYNKTTPFLRNLQEFRTLFRPNTPLWTHLITNSEQYAPLPSKNATSHEVVVEDATWYLGNTPHDPFVQQEASYFTKYTFQDTWRNHDVHGMYSDGTTSDDNSTFGAWLVMNTKDTYFGGPLHSDLIVDGIVYNYIVSNHHGDGTPNITDGFDRTFGPASSRFQHFSDEYQQYYYFNKGSKTTSMEALRQDALQFYSPTWNTAFYDSIAKYIPNYVPSSGRTIWKGHVDLPAGAIKPLAVLAQSGVDFQDNVLDATAYQYWGDIDPSTGDVSIPAVKAGTYRLTVYAEGIFGQYVQDDVEVISGEVHTTHTRWREENAGTEIWRIGTPDKSSGEYRHGYAPDETHPLHPSQYRIYWAVYDFPTDFPNGVVYRVGESKEAEDLNYVHWSVFGGYANSLRPKPYHDNVNNWMILWDMDQSAFAKKRKATFTVQLAGAKTAAGNTDVFNASEPYANLPYTVVVNGHELEPWVIPYYHSSSCAVRSAVICYNIANKFTFDPKFFVNGTNEIVLTSTNSTSLPANATDYESAILPQTTYVQYDSLRLEVE</sequence>
<feature type="domain" description="Rhamnogalacturonan lyase" evidence="12">
    <location>
        <begin position="483"/>
        <end position="704"/>
    </location>
</feature>
<dbReference type="GO" id="GO:0030246">
    <property type="term" value="F:carbohydrate binding"/>
    <property type="evidence" value="ECO:0007669"/>
    <property type="project" value="InterPro"/>
</dbReference>
<protein>
    <recommendedName>
        <fullName evidence="4">rhamnogalacturonan endolyase</fullName>
        <ecNumber evidence="4">4.2.2.23</ecNumber>
    </recommendedName>
</protein>
<dbReference type="CDD" id="cd10320">
    <property type="entry name" value="RGL4_N"/>
    <property type="match status" value="1"/>
</dbReference>
<evidence type="ECO:0000256" key="2">
    <source>
        <dbReference type="ARBA" id="ARBA00004613"/>
    </source>
</evidence>
<dbReference type="Gene3D" id="2.60.40.1120">
    <property type="entry name" value="Carboxypeptidase-like, regulatory domain"/>
    <property type="match status" value="1"/>
</dbReference>
<dbReference type="Proteomes" id="UP000235371">
    <property type="component" value="Unassembled WGS sequence"/>
</dbReference>
<dbReference type="RefSeq" id="XP_024730780.1">
    <property type="nucleotide sequence ID" value="XM_024875679.1"/>
</dbReference>
<dbReference type="GO" id="GO:0005576">
    <property type="term" value="C:extracellular region"/>
    <property type="evidence" value="ECO:0007669"/>
    <property type="project" value="UniProtKB-SubCell"/>
</dbReference>
<dbReference type="Gene3D" id="2.70.98.10">
    <property type="match status" value="1"/>
</dbReference>
<comment type="catalytic activity">
    <reaction evidence="1">
        <text>Endotype eliminative cleavage of L-alpha-rhamnopyranosyl-(1-&gt;4)-alpha-D-galactopyranosyluronic acid bonds of rhamnogalacturonan I domains in ramified hairy regions of pectin leaving L-rhamnopyranose at the reducing end and 4-deoxy-4,5-unsaturated D-galactopyranosyluronic acid at the non-reducing end.</text>
        <dbReference type="EC" id="4.2.2.23"/>
    </reaction>
</comment>
<dbReference type="STRING" id="1095630.A0A2J6SSW3"/>
<dbReference type="PANTHER" id="PTHR32018:SF9">
    <property type="entry name" value="RHAMNOGALACTURONATE LYASE B"/>
    <property type="match status" value="1"/>
</dbReference>
<keyword evidence="11" id="KW-0472">Membrane</keyword>
<evidence type="ECO:0000256" key="4">
    <source>
        <dbReference type="ARBA" id="ARBA00012437"/>
    </source>
</evidence>
<name>A0A2J6SSW3_9HELO</name>
<dbReference type="GO" id="GO:0102210">
    <property type="term" value="F:rhamnogalacturonan endolyase activity"/>
    <property type="evidence" value="ECO:0007669"/>
    <property type="project" value="UniProtKB-EC"/>
</dbReference>
<evidence type="ECO:0000313" key="14">
    <source>
        <dbReference type="EMBL" id="PMD53876.1"/>
    </source>
</evidence>
<proteinExistence type="inferred from homology"/>
<evidence type="ECO:0000256" key="9">
    <source>
        <dbReference type="ARBA" id="ARBA00023277"/>
    </source>
</evidence>
<dbReference type="SUPFAM" id="SSF49785">
    <property type="entry name" value="Galactose-binding domain-like"/>
    <property type="match status" value="1"/>
</dbReference>
<dbReference type="GO" id="GO:0000272">
    <property type="term" value="P:polysaccharide catabolic process"/>
    <property type="evidence" value="ECO:0007669"/>
    <property type="project" value="UniProtKB-KW"/>
</dbReference>
<evidence type="ECO:0000256" key="11">
    <source>
        <dbReference type="SAM" id="Phobius"/>
    </source>
</evidence>
<dbReference type="SUPFAM" id="SSF74650">
    <property type="entry name" value="Galactose mutarotase-like"/>
    <property type="match status" value="1"/>
</dbReference>
<dbReference type="EC" id="4.2.2.23" evidence="4"/>
<feature type="transmembrane region" description="Helical" evidence="11">
    <location>
        <begin position="12"/>
        <end position="32"/>
    </location>
</feature>
<dbReference type="AlphaFoldDB" id="A0A2J6SSW3"/>
<reference evidence="14 15" key="1">
    <citation type="submission" date="2016-04" db="EMBL/GenBank/DDBJ databases">
        <title>A degradative enzymes factory behind the ericoid mycorrhizal symbiosis.</title>
        <authorList>
            <consortium name="DOE Joint Genome Institute"/>
            <person name="Martino E."/>
            <person name="Morin E."/>
            <person name="Grelet G."/>
            <person name="Kuo A."/>
            <person name="Kohler A."/>
            <person name="Daghino S."/>
            <person name="Barry K."/>
            <person name="Choi C."/>
            <person name="Cichocki N."/>
            <person name="Clum A."/>
            <person name="Copeland A."/>
            <person name="Hainaut M."/>
            <person name="Haridas S."/>
            <person name="Labutti K."/>
            <person name="Lindquist E."/>
            <person name="Lipzen A."/>
            <person name="Khouja H.-R."/>
            <person name="Murat C."/>
            <person name="Ohm R."/>
            <person name="Olson A."/>
            <person name="Spatafora J."/>
            <person name="Veneault-Fourrey C."/>
            <person name="Henrissat B."/>
            <person name="Grigoriev I."/>
            <person name="Martin F."/>
            <person name="Perotto S."/>
        </authorList>
    </citation>
    <scope>NUCLEOTIDE SEQUENCE [LARGE SCALE GENOMIC DNA]</scope>
    <source>
        <strain evidence="14 15">E</strain>
    </source>
</reference>
<keyword evidence="11" id="KW-1133">Transmembrane helix</keyword>
<keyword evidence="11" id="KW-0812">Transmembrane</keyword>
<keyword evidence="9" id="KW-0119">Carbohydrate metabolism</keyword>
<keyword evidence="6" id="KW-0732">Signal</keyword>